<dbReference type="GO" id="GO:0008236">
    <property type="term" value="F:serine-type peptidase activity"/>
    <property type="evidence" value="ECO:0007669"/>
    <property type="project" value="UniProtKB-KW"/>
</dbReference>
<dbReference type="InterPro" id="IPR040921">
    <property type="entry name" value="Peptidase_S66C"/>
</dbReference>
<accession>A0A017T0S4</accession>
<sequence length="289" mass="30177">MEAGAALLEAWGYVPVLGPNLRAQHRYLAGTAEERGADLRWALTSPDVDAVYVARGGYGCVHLLPGIPWAEVVPGRMVVGFSDVTALLLALHQRTQAVAVHAPTLGYLATKSDAATREAVREVLAGGRETVLRGEVRAEVRGGGTEGVEGPVLGGNLCVLASLAGTRWRLQAEGALLVLEDVNEAPYRLDRMVVQLVESGALSGVRAVLLGEFVGCAAPAEAGWTLEELLVDLMAPLGVPIVTGVGVGHGPRNLPFFYGGQGLLEGGVLRVGRVLEAEGARRPATFAPA</sequence>
<evidence type="ECO:0000256" key="3">
    <source>
        <dbReference type="ARBA" id="ARBA00022670"/>
    </source>
</evidence>
<evidence type="ECO:0000256" key="5">
    <source>
        <dbReference type="ARBA" id="ARBA00022825"/>
    </source>
</evidence>
<name>A0A017T0S4_9BACT</name>
<dbReference type="SUPFAM" id="SSF141986">
    <property type="entry name" value="LD-carboxypeptidase A C-terminal domain-like"/>
    <property type="match status" value="1"/>
</dbReference>
<dbReference type="Gene3D" id="3.50.30.60">
    <property type="entry name" value="LD-carboxypeptidase A C-terminal domain-like"/>
    <property type="match status" value="1"/>
</dbReference>
<evidence type="ECO:0000256" key="4">
    <source>
        <dbReference type="ARBA" id="ARBA00022801"/>
    </source>
</evidence>
<dbReference type="Pfam" id="PF02016">
    <property type="entry name" value="Peptidase_S66"/>
    <property type="match status" value="1"/>
</dbReference>
<dbReference type="PANTHER" id="PTHR30237">
    <property type="entry name" value="MURAMOYLTETRAPEPTIDE CARBOXYPEPTIDASE"/>
    <property type="match status" value="1"/>
</dbReference>
<evidence type="ECO:0000313" key="9">
    <source>
        <dbReference type="EMBL" id="EYF02460.1"/>
    </source>
</evidence>
<reference evidence="9 10" key="1">
    <citation type="submission" date="2013-05" db="EMBL/GenBank/DDBJ databases">
        <title>Genome assembly of Chondromyces apiculatus DSM 436.</title>
        <authorList>
            <person name="Sharma G."/>
            <person name="Khatri I."/>
            <person name="Kaur C."/>
            <person name="Mayilraj S."/>
            <person name="Subramanian S."/>
        </authorList>
    </citation>
    <scope>NUCLEOTIDE SEQUENCE [LARGE SCALE GENOMIC DNA]</scope>
    <source>
        <strain evidence="9 10">DSM 436</strain>
    </source>
</reference>
<comment type="similarity">
    <text evidence="1">Belongs to the peptidase S66 family.</text>
</comment>
<keyword evidence="2 9" id="KW-0121">Carboxypeptidase</keyword>
<evidence type="ECO:0000256" key="2">
    <source>
        <dbReference type="ARBA" id="ARBA00022645"/>
    </source>
</evidence>
<dbReference type="InterPro" id="IPR029062">
    <property type="entry name" value="Class_I_gatase-like"/>
</dbReference>
<evidence type="ECO:0000313" key="10">
    <source>
        <dbReference type="Proteomes" id="UP000019678"/>
    </source>
</evidence>
<dbReference type="CDD" id="cd07025">
    <property type="entry name" value="Peptidase_S66"/>
    <property type="match status" value="1"/>
</dbReference>
<dbReference type="InterPro" id="IPR040449">
    <property type="entry name" value="Peptidase_S66_N"/>
</dbReference>
<evidence type="ECO:0000259" key="8">
    <source>
        <dbReference type="Pfam" id="PF17676"/>
    </source>
</evidence>
<dbReference type="GO" id="GO:0004180">
    <property type="term" value="F:carboxypeptidase activity"/>
    <property type="evidence" value="ECO:0007669"/>
    <property type="project" value="UniProtKB-KW"/>
</dbReference>
<feature type="active site" description="Nucleophile" evidence="6">
    <location>
        <position position="82"/>
    </location>
</feature>
<dbReference type="SUPFAM" id="SSF52317">
    <property type="entry name" value="Class I glutamine amidotransferase-like"/>
    <property type="match status" value="1"/>
</dbReference>
<feature type="domain" description="LD-carboxypeptidase N-terminal" evidence="7">
    <location>
        <begin position="2"/>
        <end position="102"/>
    </location>
</feature>
<feature type="active site" description="Charge relay system" evidence="6">
    <location>
        <position position="180"/>
    </location>
</feature>
<dbReference type="eggNOG" id="COG1619">
    <property type="taxonomic scope" value="Bacteria"/>
</dbReference>
<dbReference type="InterPro" id="IPR003507">
    <property type="entry name" value="S66_fam"/>
</dbReference>
<dbReference type="InterPro" id="IPR027461">
    <property type="entry name" value="Carboxypeptidase_A_C_sf"/>
</dbReference>
<keyword evidence="3" id="KW-0645">Protease</keyword>
<dbReference type="EMBL" id="ASRX01000060">
    <property type="protein sequence ID" value="EYF02460.1"/>
    <property type="molecule type" value="Genomic_DNA"/>
</dbReference>
<gene>
    <name evidence="9" type="ORF">CAP_7082</name>
</gene>
<comment type="caution">
    <text evidence="9">The sequence shown here is derived from an EMBL/GenBank/DDBJ whole genome shotgun (WGS) entry which is preliminary data.</text>
</comment>
<protein>
    <submittedName>
        <fullName evidence="9">Muramoyltetrapeptide carboxypeptidase</fullName>
    </submittedName>
</protein>
<dbReference type="GO" id="GO:0006508">
    <property type="term" value="P:proteolysis"/>
    <property type="evidence" value="ECO:0007669"/>
    <property type="project" value="UniProtKB-KW"/>
</dbReference>
<evidence type="ECO:0000256" key="6">
    <source>
        <dbReference type="PIRSR" id="PIRSR028757-1"/>
    </source>
</evidence>
<organism evidence="9 10">
    <name type="scientific">Chondromyces apiculatus DSM 436</name>
    <dbReference type="NCBI Taxonomy" id="1192034"/>
    <lineage>
        <taxon>Bacteria</taxon>
        <taxon>Pseudomonadati</taxon>
        <taxon>Myxococcota</taxon>
        <taxon>Polyangia</taxon>
        <taxon>Polyangiales</taxon>
        <taxon>Polyangiaceae</taxon>
        <taxon>Chondromyces</taxon>
    </lineage>
</organism>
<proteinExistence type="inferred from homology"/>
<feature type="active site" description="Charge relay system" evidence="6">
    <location>
        <position position="249"/>
    </location>
</feature>
<dbReference type="PIRSF" id="PIRSF028757">
    <property type="entry name" value="LD-carboxypeptidase"/>
    <property type="match status" value="1"/>
</dbReference>
<dbReference type="InterPro" id="IPR027478">
    <property type="entry name" value="LdcA_N"/>
</dbReference>
<keyword evidence="5" id="KW-0720">Serine protease</keyword>
<evidence type="ECO:0000259" key="7">
    <source>
        <dbReference type="Pfam" id="PF02016"/>
    </source>
</evidence>
<keyword evidence="4" id="KW-0378">Hydrolase</keyword>
<dbReference type="Proteomes" id="UP000019678">
    <property type="component" value="Unassembled WGS sequence"/>
</dbReference>
<dbReference type="PANTHER" id="PTHR30237:SF2">
    <property type="entry name" value="MUREIN TETRAPEPTIDE CARBOXYPEPTIDASE"/>
    <property type="match status" value="1"/>
</dbReference>
<feature type="domain" description="LD-carboxypeptidase C-terminal" evidence="8">
    <location>
        <begin position="149"/>
        <end position="261"/>
    </location>
</feature>
<dbReference type="Pfam" id="PF17676">
    <property type="entry name" value="Peptidase_S66C"/>
    <property type="match status" value="1"/>
</dbReference>
<evidence type="ECO:0000256" key="1">
    <source>
        <dbReference type="ARBA" id="ARBA00010233"/>
    </source>
</evidence>
<dbReference type="AlphaFoldDB" id="A0A017T0S4"/>
<keyword evidence="10" id="KW-1185">Reference proteome</keyword>
<dbReference type="STRING" id="1192034.CAP_7082"/>
<dbReference type="Gene3D" id="3.40.50.10740">
    <property type="entry name" value="Class I glutamine amidotransferase-like"/>
    <property type="match status" value="1"/>
</dbReference>